<dbReference type="AlphaFoldDB" id="B6JY56"/>
<accession>B6JY56</accession>
<evidence type="ECO:0000313" key="2">
    <source>
        <dbReference type="EMBL" id="EEB06474.1"/>
    </source>
</evidence>
<feature type="region of interest" description="Disordered" evidence="1">
    <location>
        <begin position="107"/>
        <end position="128"/>
    </location>
</feature>
<evidence type="ECO:0000313" key="3">
    <source>
        <dbReference type="JaponicusDB" id="SJAG_01515"/>
    </source>
</evidence>
<gene>
    <name evidence="3" type="primary">mes1</name>
    <name evidence="2" type="ORF">SJAG_01515</name>
</gene>
<dbReference type="RefSeq" id="XP_002172767.1">
    <property type="nucleotide sequence ID" value="XM_002172731.2"/>
</dbReference>
<dbReference type="OrthoDB" id="5340191at2759"/>
<evidence type="ECO:0000313" key="4">
    <source>
        <dbReference type="Proteomes" id="UP000001744"/>
    </source>
</evidence>
<protein>
    <submittedName>
        <fullName evidence="2">Uncharacterized protein</fullName>
    </submittedName>
</protein>
<sequence length="128" mass="14124">MQVLEDKENVPPCSSSTDTLSAVAHKPLVYKVERPLKRKPLQELSVKIIDDVLIIHTKQKKQDLKKISKCFNTSSIGSRTTEVRHNIGSGSSSRFSATQALLMGTSMAKRTKHKSSAATSSRSLCNLR</sequence>
<reference evidence="2 4" key="1">
    <citation type="journal article" date="2011" name="Science">
        <title>Comparative functional genomics of the fission yeasts.</title>
        <authorList>
            <person name="Rhind N."/>
            <person name="Chen Z."/>
            <person name="Yassour M."/>
            <person name="Thompson D.A."/>
            <person name="Haas B.J."/>
            <person name="Habib N."/>
            <person name="Wapinski I."/>
            <person name="Roy S."/>
            <person name="Lin M.F."/>
            <person name="Heiman D.I."/>
            <person name="Young S.K."/>
            <person name="Furuya K."/>
            <person name="Guo Y."/>
            <person name="Pidoux A."/>
            <person name="Chen H.M."/>
            <person name="Robbertse B."/>
            <person name="Goldberg J.M."/>
            <person name="Aoki K."/>
            <person name="Bayne E.H."/>
            <person name="Berlin A.M."/>
            <person name="Desjardins C.A."/>
            <person name="Dobbs E."/>
            <person name="Dukaj L."/>
            <person name="Fan L."/>
            <person name="FitzGerald M.G."/>
            <person name="French C."/>
            <person name="Gujja S."/>
            <person name="Hansen K."/>
            <person name="Keifenheim D."/>
            <person name="Levin J.Z."/>
            <person name="Mosher R.A."/>
            <person name="Mueller C.A."/>
            <person name="Pfiffner J."/>
            <person name="Priest M."/>
            <person name="Russ C."/>
            <person name="Smialowska A."/>
            <person name="Swoboda P."/>
            <person name="Sykes S.M."/>
            <person name="Vaughn M."/>
            <person name="Vengrova S."/>
            <person name="Yoder R."/>
            <person name="Zeng Q."/>
            <person name="Allshire R."/>
            <person name="Baulcombe D."/>
            <person name="Birren B.W."/>
            <person name="Brown W."/>
            <person name="Ekwall K."/>
            <person name="Kellis M."/>
            <person name="Leatherwood J."/>
            <person name="Levin H."/>
            <person name="Margalit H."/>
            <person name="Martienssen R."/>
            <person name="Nieduszynski C.A."/>
            <person name="Spatafora J.W."/>
            <person name="Friedman N."/>
            <person name="Dalgaard J.Z."/>
            <person name="Baumann P."/>
            <person name="Niki H."/>
            <person name="Regev A."/>
            <person name="Nusbaum C."/>
        </authorList>
    </citation>
    <scope>NUCLEOTIDE SEQUENCE [LARGE SCALE GENOMIC DNA]</scope>
    <source>
        <strain evidence="4">yFS275 / FY16936</strain>
    </source>
</reference>
<evidence type="ECO:0000256" key="1">
    <source>
        <dbReference type="SAM" id="MobiDB-lite"/>
    </source>
</evidence>
<dbReference type="HOGENOM" id="CLU_1960856_0_0_1"/>
<feature type="compositionally biased region" description="Polar residues" evidence="1">
    <location>
        <begin position="116"/>
        <end position="128"/>
    </location>
</feature>
<dbReference type="EMBL" id="KE651168">
    <property type="protein sequence ID" value="EEB06474.1"/>
    <property type="molecule type" value="Genomic_DNA"/>
</dbReference>
<keyword evidence="4" id="KW-1185">Reference proteome</keyword>
<dbReference type="JaponicusDB" id="SJAG_01515">
    <property type="gene designation" value="mes1"/>
</dbReference>
<dbReference type="VEuPathDB" id="FungiDB:SJAG_01515"/>
<organism evidence="2 4">
    <name type="scientific">Schizosaccharomyces japonicus (strain yFS275 / FY16936)</name>
    <name type="common">Fission yeast</name>
    <dbReference type="NCBI Taxonomy" id="402676"/>
    <lineage>
        <taxon>Eukaryota</taxon>
        <taxon>Fungi</taxon>
        <taxon>Dikarya</taxon>
        <taxon>Ascomycota</taxon>
        <taxon>Taphrinomycotina</taxon>
        <taxon>Schizosaccharomycetes</taxon>
        <taxon>Schizosaccharomycetales</taxon>
        <taxon>Schizosaccharomycetaceae</taxon>
        <taxon>Schizosaccharomyces</taxon>
    </lineage>
</organism>
<name>B6JY56_SCHJY</name>
<proteinExistence type="predicted"/>
<dbReference type="Proteomes" id="UP000001744">
    <property type="component" value="Unassembled WGS sequence"/>
</dbReference>
<dbReference type="GeneID" id="7048700"/>